<reference evidence="2" key="1">
    <citation type="submission" date="2022-11" db="UniProtKB">
        <authorList>
            <consortium name="WormBaseParasite"/>
        </authorList>
    </citation>
    <scope>IDENTIFICATION</scope>
</reference>
<evidence type="ECO:0000313" key="2">
    <source>
        <dbReference type="WBParaSite" id="PSAMB.scaffold4291size15087.g23949.t1"/>
    </source>
</evidence>
<organism evidence="1 2">
    <name type="scientific">Plectus sambesii</name>
    <dbReference type="NCBI Taxonomy" id="2011161"/>
    <lineage>
        <taxon>Eukaryota</taxon>
        <taxon>Metazoa</taxon>
        <taxon>Ecdysozoa</taxon>
        <taxon>Nematoda</taxon>
        <taxon>Chromadorea</taxon>
        <taxon>Plectida</taxon>
        <taxon>Plectina</taxon>
        <taxon>Plectoidea</taxon>
        <taxon>Plectidae</taxon>
        <taxon>Plectus</taxon>
    </lineage>
</organism>
<sequence>MRRVLVLAKARTGSTPFIELLASHPQIEVRGEAGELLNIETQQLPTGTEALYDYVDAQLAAITKKDTTAVAFKLFPDHLLALGLRLDDLVHHCGIETIIVVWRENIVESAVSELIARATGSWHSMTEASKTERIGVEPEKLKELIEDVERDWATAFASWPIEIPPIFVQFEQLFASDTREDINTYMAPIFHQIGVRPYDWAECYAKRQNPAPMAVKVTNWSALPKELQQTTISVPNLLHKAIGQRFGLPSELIAAVVPDREPSPPTSGSWAYRVAEPYLPPSAVQFVQEALETNSVSSAGVWPQRLTTRLKTIFGLFI</sequence>
<dbReference type="InterPro" id="IPR027417">
    <property type="entry name" value="P-loop_NTPase"/>
</dbReference>
<dbReference type="Gene3D" id="3.40.50.300">
    <property type="entry name" value="P-loop containing nucleotide triphosphate hydrolases"/>
    <property type="match status" value="1"/>
</dbReference>
<accession>A0A914WKF9</accession>
<dbReference type="SUPFAM" id="SSF52540">
    <property type="entry name" value="P-loop containing nucleoside triphosphate hydrolases"/>
    <property type="match status" value="1"/>
</dbReference>
<proteinExistence type="predicted"/>
<dbReference type="WBParaSite" id="PSAMB.scaffold4291size15087.g23949.t1">
    <property type="protein sequence ID" value="PSAMB.scaffold4291size15087.g23949.t1"/>
    <property type="gene ID" value="PSAMB.scaffold4291size15087.g23949"/>
</dbReference>
<protein>
    <submittedName>
        <fullName evidence="2">Sulfotransferase</fullName>
    </submittedName>
</protein>
<keyword evidence="1" id="KW-1185">Reference proteome</keyword>
<dbReference type="AlphaFoldDB" id="A0A914WKF9"/>
<dbReference type="Proteomes" id="UP000887566">
    <property type="component" value="Unplaced"/>
</dbReference>
<evidence type="ECO:0000313" key="1">
    <source>
        <dbReference type="Proteomes" id="UP000887566"/>
    </source>
</evidence>
<name>A0A914WKF9_9BILA</name>